<dbReference type="EMBL" id="UYJE01010494">
    <property type="protein sequence ID" value="VDI83627.1"/>
    <property type="molecule type" value="Genomic_DNA"/>
</dbReference>
<reference evidence="1" key="1">
    <citation type="submission" date="2018-11" db="EMBL/GenBank/DDBJ databases">
        <authorList>
            <person name="Alioto T."/>
            <person name="Alioto T."/>
        </authorList>
    </citation>
    <scope>NUCLEOTIDE SEQUENCE</scope>
</reference>
<dbReference type="Proteomes" id="UP000596742">
    <property type="component" value="Unassembled WGS sequence"/>
</dbReference>
<accession>A0A8B6HSH6</accession>
<proteinExistence type="predicted"/>
<comment type="caution">
    <text evidence="1">The sequence shown here is derived from an EMBL/GenBank/DDBJ whole genome shotgun (WGS) entry which is preliminary data.</text>
</comment>
<dbReference type="AlphaFoldDB" id="A0A8B6HSH6"/>
<evidence type="ECO:0000313" key="1">
    <source>
        <dbReference type="EMBL" id="VDI83627.1"/>
    </source>
</evidence>
<sequence length="102" mass="11861">MSHKISHWFEHDSQPDYEAAYIIVLQECVKPKICVEKGDIVLLEDAYLRKIQKKTLSAFEEARSHIDAAALGKFEIHVEREFRGIKLRKLVHQRRDGRSSGD</sequence>
<protein>
    <submittedName>
        <fullName evidence="1">Uncharacterized protein</fullName>
    </submittedName>
</protein>
<keyword evidence="2" id="KW-1185">Reference proteome</keyword>
<organism evidence="1 2">
    <name type="scientific">Mytilus galloprovincialis</name>
    <name type="common">Mediterranean mussel</name>
    <dbReference type="NCBI Taxonomy" id="29158"/>
    <lineage>
        <taxon>Eukaryota</taxon>
        <taxon>Metazoa</taxon>
        <taxon>Spiralia</taxon>
        <taxon>Lophotrochozoa</taxon>
        <taxon>Mollusca</taxon>
        <taxon>Bivalvia</taxon>
        <taxon>Autobranchia</taxon>
        <taxon>Pteriomorphia</taxon>
        <taxon>Mytilida</taxon>
        <taxon>Mytiloidea</taxon>
        <taxon>Mytilidae</taxon>
        <taxon>Mytilinae</taxon>
        <taxon>Mytilus</taxon>
    </lineage>
</organism>
<name>A0A8B6HSH6_MYTGA</name>
<evidence type="ECO:0000313" key="2">
    <source>
        <dbReference type="Proteomes" id="UP000596742"/>
    </source>
</evidence>
<gene>
    <name evidence="1" type="ORF">MGAL_10B075286</name>
</gene>